<feature type="transmembrane region" description="Helical" evidence="18">
    <location>
        <begin position="26"/>
        <end position="48"/>
    </location>
</feature>
<dbReference type="GO" id="GO:0055037">
    <property type="term" value="C:recycling endosome"/>
    <property type="evidence" value="ECO:0007669"/>
    <property type="project" value="UniProtKB-SubCell"/>
</dbReference>
<evidence type="ECO:0000256" key="18">
    <source>
        <dbReference type="SAM" id="Phobius"/>
    </source>
</evidence>
<dbReference type="Gramene" id="GBG64762">
    <property type="protein sequence ID" value="GBG64762"/>
    <property type="gene ID" value="CBR_g46719"/>
</dbReference>
<evidence type="ECO:0000256" key="6">
    <source>
        <dbReference type="ARBA" id="ARBA00004601"/>
    </source>
</evidence>
<gene>
    <name evidence="19" type="ORF">CBR_g46719</name>
</gene>
<evidence type="ECO:0000256" key="12">
    <source>
        <dbReference type="ARBA" id="ARBA00023018"/>
    </source>
</evidence>
<proteinExistence type="inferred from homology"/>
<dbReference type="GO" id="GO:0005769">
    <property type="term" value="C:early endosome"/>
    <property type="evidence" value="ECO:0007669"/>
    <property type="project" value="UniProtKB-SubCell"/>
</dbReference>
<keyword evidence="13" id="KW-0333">Golgi apparatus</keyword>
<dbReference type="GO" id="GO:0005770">
    <property type="term" value="C:late endosome"/>
    <property type="evidence" value="ECO:0007669"/>
    <property type="project" value="UniProtKB-SubCell"/>
</dbReference>
<evidence type="ECO:0000256" key="14">
    <source>
        <dbReference type="ARBA" id="ARBA00023136"/>
    </source>
</evidence>
<accession>A0A388K3X5</accession>
<organism evidence="19 20">
    <name type="scientific">Chara braunii</name>
    <name type="common">Braun's stonewort</name>
    <dbReference type="NCBI Taxonomy" id="69332"/>
    <lineage>
        <taxon>Eukaryota</taxon>
        <taxon>Viridiplantae</taxon>
        <taxon>Streptophyta</taxon>
        <taxon>Charophyceae</taxon>
        <taxon>Charales</taxon>
        <taxon>Characeae</taxon>
        <taxon>Chara</taxon>
    </lineage>
</organism>
<keyword evidence="20" id="KW-1185">Reference proteome</keyword>
<evidence type="ECO:0000256" key="5">
    <source>
        <dbReference type="ARBA" id="ARBA00004419"/>
    </source>
</evidence>
<evidence type="ECO:0000256" key="16">
    <source>
        <dbReference type="ARBA" id="ARBA00024003"/>
    </source>
</evidence>
<keyword evidence="14 18" id="KW-0472">Membrane</keyword>
<evidence type="ECO:0000256" key="8">
    <source>
        <dbReference type="ARBA" id="ARBA00007743"/>
    </source>
</evidence>
<dbReference type="Pfam" id="PF05915">
    <property type="entry name" value="TMEM_230_134"/>
    <property type="match status" value="1"/>
</dbReference>
<evidence type="ECO:0000313" key="19">
    <source>
        <dbReference type="EMBL" id="GBG64762.1"/>
    </source>
</evidence>
<comment type="subcellular location">
    <subcellularLocation>
        <location evidence="5">Cytoplasmic vesicle</location>
        <location evidence="5">Autophagosome</location>
    </subcellularLocation>
    <subcellularLocation>
        <location evidence="3">Cytoplasmic vesicle</location>
        <location evidence="3">Secretory vesicle</location>
        <location evidence="3">Synaptic vesicle</location>
    </subcellularLocation>
    <subcellularLocation>
        <location evidence="4">Early endosome</location>
    </subcellularLocation>
    <subcellularLocation>
        <location evidence="6">Golgi apparatus</location>
        <location evidence="6">trans-Golgi network</location>
    </subcellularLocation>
    <subcellularLocation>
        <location evidence="7">Late endosome</location>
    </subcellularLocation>
    <subcellularLocation>
        <location evidence="1">Membrane</location>
        <topology evidence="1">Multi-pass membrane protein</topology>
    </subcellularLocation>
    <subcellularLocation>
        <location evidence="2">Recycling endosome</location>
    </subcellularLocation>
</comment>
<evidence type="ECO:0000256" key="15">
    <source>
        <dbReference type="ARBA" id="ARBA00023329"/>
    </source>
</evidence>
<keyword evidence="15" id="KW-0968">Cytoplasmic vesicle</keyword>
<evidence type="ECO:0000256" key="1">
    <source>
        <dbReference type="ARBA" id="ARBA00004141"/>
    </source>
</evidence>
<evidence type="ECO:0000256" key="11">
    <source>
        <dbReference type="ARBA" id="ARBA00022989"/>
    </source>
</evidence>
<keyword evidence="11 18" id="KW-1133">Transmembrane helix</keyword>
<evidence type="ECO:0000313" key="20">
    <source>
        <dbReference type="Proteomes" id="UP000265515"/>
    </source>
</evidence>
<protein>
    <recommendedName>
        <fullName evidence="17">Transmembrane protein 230</fullName>
    </recommendedName>
</protein>
<evidence type="ECO:0000256" key="2">
    <source>
        <dbReference type="ARBA" id="ARBA00004172"/>
    </source>
</evidence>
<dbReference type="AlphaFoldDB" id="A0A388K3X5"/>
<dbReference type="InterPro" id="IPR008590">
    <property type="entry name" value="TMEM_230/134"/>
</dbReference>
<evidence type="ECO:0000256" key="10">
    <source>
        <dbReference type="ARBA" id="ARBA00022753"/>
    </source>
</evidence>
<comment type="caution">
    <text evidence="19">The sequence shown here is derived from an EMBL/GenBank/DDBJ whole genome shotgun (WGS) entry which is preliminary data.</text>
</comment>
<dbReference type="PANTHER" id="PTHR15664:SF6">
    <property type="entry name" value="TRANSMEMBRANE PROTEIN 230"/>
    <property type="match status" value="1"/>
</dbReference>
<comment type="function">
    <text evidence="16">Involved in trafficking and recycling of synaptic vesicles.</text>
</comment>
<dbReference type="Proteomes" id="UP000265515">
    <property type="component" value="Unassembled WGS sequence"/>
</dbReference>
<evidence type="ECO:0000256" key="3">
    <source>
        <dbReference type="ARBA" id="ARBA00004234"/>
    </source>
</evidence>
<dbReference type="InterPro" id="IPR044234">
    <property type="entry name" value="TMEM230"/>
</dbReference>
<dbReference type="GO" id="GO:0016020">
    <property type="term" value="C:membrane"/>
    <property type="evidence" value="ECO:0007669"/>
    <property type="project" value="UniProtKB-SubCell"/>
</dbReference>
<evidence type="ECO:0000256" key="9">
    <source>
        <dbReference type="ARBA" id="ARBA00022692"/>
    </source>
</evidence>
<evidence type="ECO:0000256" key="4">
    <source>
        <dbReference type="ARBA" id="ARBA00004412"/>
    </source>
</evidence>
<reference evidence="19 20" key="1">
    <citation type="journal article" date="2018" name="Cell">
        <title>The Chara Genome: Secondary Complexity and Implications for Plant Terrestrialization.</title>
        <authorList>
            <person name="Nishiyama T."/>
            <person name="Sakayama H."/>
            <person name="Vries J.D."/>
            <person name="Buschmann H."/>
            <person name="Saint-Marcoux D."/>
            <person name="Ullrich K.K."/>
            <person name="Haas F.B."/>
            <person name="Vanderstraeten L."/>
            <person name="Becker D."/>
            <person name="Lang D."/>
            <person name="Vosolsobe S."/>
            <person name="Rombauts S."/>
            <person name="Wilhelmsson P.K.I."/>
            <person name="Janitza P."/>
            <person name="Kern R."/>
            <person name="Heyl A."/>
            <person name="Rumpler F."/>
            <person name="Villalobos L.I.A.C."/>
            <person name="Clay J.M."/>
            <person name="Skokan R."/>
            <person name="Toyoda A."/>
            <person name="Suzuki Y."/>
            <person name="Kagoshima H."/>
            <person name="Schijlen E."/>
            <person name="Tajeshwar N."/>
            <person name="Catarino B."/>
            <person name="Hetherington A.J."/>
            <person name="Saltykova A."/>
            <person name="Bonnot C."/>
            <person name="Breuninger H."/>
            <person name="Symeonidi A."/>
            <person name="Radhakrishnan G.V."/>
            <person name="Van Nieuwerburgh F."/>
            <person name="Deforce D."/>
            <person name="Chang C."/>
            <person name="Karol K.G."/>
            <person name="Hedrich R."/>
            <person name="Ulvskov P."/>
            <person name="Glockner G."/>
            <person name="Delwiche C.F."/>
            <person name="Petrasek J."/>
            <person name="Van de Peer Y."/>
            <person name="Friml J."/>
            <person name="Beilby M."/>
            <person name="Dolan L."/>
            <person name="Kohara Y."/>
            <person name="Sugano S."/>
            <person name="Fujiyama A."/>
            <person name="Delaux P.-M."/>
            <person name="Quint M."/>
            <person name="TheiBen G."/>
            <person name="Hagemann M."/>
            <person name="Harholt J."/>
            <person name="Dunand C."/>
            <person name="Zachgo S."/>
            <person name="Langdale J."/>
            <person name="Maumus F."/>
            <person name="Straeten D.V.D."/>
            <person name="Gould S.B."/>
            <person name="Rensing S.A."/>
        </authorList>
    </citation>
    <scope>NUCLEOTIDE SEQUENCE [LARGE SCALE GENOMIC DNA]</scope>
    <source>
        <strain evidence="19 20">S276</strain>
    </source>
</reference>
<keyword evidence="12" id="KW-0770">Synapse</keyword>
<dbReference type="PANTHER" id="PTHR15664">
    <property type="entry name" value="C20ORF30 PROTEIN"/>
    <property type="match status" value="1"/>
</dbReference>
<evidence type="ECO:0000256" key="7">
    <source>
        <dbReference type="ARBA" id="ARBA00004603"/>
    </source>
</evidence>
<dbReference type="GO" id="GO:0005794">
    <property type="term" value="C:Golgi apparatus"/>
    <property type="evidence" value="ECO:0007669"/>
    <property type="project" value="UniProtKB-SubCell"/>
</dbReference>
<dbReference type="GO" id="GO:0005776">
    <property type="term" value="C:autophagosome"/>
    <property type="evidence" value="ECO:0007669"/>
    <property type="project" value="UniProtKB-SubCell"/>
</dbReference>
<name>A0A388K3X5_CHABU</name>
<dbReference type="EMBL" id="BFEA01000054">
    <property type="protein sequence ID" value="GBG64762.1"/>
    <property type="molecule type" value="Genomic_DNA"/>
</dbReference>
<feature type="transmembrane region" description="Helical" evidence="18">
    <location>
        <begin position="60"/>
        <end position="83"/>
    </location>
</feature>
<keyword evidence="10" id="KW-0967">Endosome</keyword>
<sequence>MMTSRYSGIDESSVLIVHSSPPWREIALAVLLLTLGSLGIIMGVFMMYDKVGGDRSHGVVFTLLGVLLFLPGFYVTRIAYYAYKGYKGFSFSNIPAV</sequence>
<comment type="similarity">
    <text evidence="8">Belongs to the TMEM134/TMEM230 family.</text>
</comment>
<evidence type="ECO:0000256" key="17">
    <source>
        <dbReference type="ARBA" id="ARBA00024088"/>
    </source>
</evidence>
<dbReference type="OMA" id="AYYAYYK"/>
<keyword evidence="9 18" id="KW-0812">Transmembrane</keyword>
<evidence type="ECO:0000256" key="13">
    <source>
        <dbReference type="ARBA" id="ARBA00023034"/>
    </source>
</evidence>